<evidence type="ECO:0000313" key="4">
    <source>
        <dbReference type="Proteomes" id="UP000285712"/>
    </source>
</evidence>
<dbReference type="EMBL" id="QUTH01000528">
    <property type="protein sequence ID" value="RHZ33666.1"/>
    <property type="molecule type" value="Genomic_DNA"/>
</dbReference>
<accession>A0A3R6XVQ8</accession>
<evidence type="ECO:0000313" key="2">
    <source>
        <dbReference type="EMBL" id="RHZ33666.1"/>
    </source>
</evidence>
<gene>
    <name evidence="1" type="ORF">DYB35_003101</name>
    <name evidence="2" type="ORF">DYB37_003038</name>
</gene>
<evidence type="ECO:0000313" key="1">
    <source>
        <dbReference type="EMBL" id="RHY93828.1"/>
    </source>
</evidence>
<dbReference type="Proteomes" id="UP000285712">
    <property type="component" value="Unassembled WGS sequence"/>
</dbReference>
<name>A0A3R6XVQ8_APHAT</name>
<sequence>MVHTAFHGYHFFHLASTLADALRNPSIIRHANLITDSYPVLIRPDPQTTLPDTQDTYDAVYSAIALAIDGILHACQDQSYHPAADNLKVNIAPDATSTVELPSALPILSCRTMTTVALRARCSHIPTRAQWPLAIPRGHDLVGYNGSVKAIHSSLTMDCL</sequence>
<dbReference type="Proteomes" id="UP000285430">
    <property type="component" value="Unassembled WGS sequence"/>
</dbReference>
<reference evidence="3 4" key="1">
    <citation type="submission" date="2018-08" db="EMBL/GenBank/DDBJ databases">
        <title>Aphanomyces genome sequencing and annotation.</title>
        <authorList>
            <person name="Minardi D."/>
            <person name="Oidtmann B."/>
            <person name="Van Der Giezen M."/>
            <person name="Studholme D.J."/>
        </authorList>
    </citation>
    <scope>NUCLEOTIDE SEQUENCE [LARGE SCALE GENOMIC DNA]</scope>
    <source>
        <strain evidence="2 3">Da</strain>
        <strain evidence="1 4">Sv</strain>
    </source>
</reference>
<protein>
    <submittedName>
        <fullName evidence="2">Uncharacterized protein</fullName>
    </submittedName>
</protein>
<comment type="caution">
    <text evidence="2">The sequence shown here is derived from an EMBL/GenBank/DDBJ whole genome shotgun (WGS) entry which is preliminary data.</text>
</comment>
<proteinExistence type="predicted"/>
<dbReference type="AlphaFoldDB" id="A0A3R6XVQ8"/>
<dbReference type="EMBL" id="QUTG01002988">
    <property type="protein sequence ID" value="RHY93828.1"/>
    <property type="molecule type" value="Genomic_DNA"/>
</dbReference>
<evidence type="ECO:0000313" key="3">
    <source>
        <dbReference type="Proteomes" id="UP000285430"/>
    </source>
</evidence>
<organism evidence="2 3">
    <name type="scientific">Aphanomyces astaci</name>
    <name type="common">Crayfish plague agent</name>
    <dbReference type="NCBI Taxonomy" id="112090"/>
    <lineage>
        <taxon>Eukaryota</taxon>
        <taxon>Sar</taxon>
        <taxon>Stramenopiles</taxon>
        <taxon>Oomycota</taxon>
        <taxon>Saprolegniomycetes</taxon>
        <taxon>Saprolegniales</taxon>
        <taxon>Verrucalvaceae</taxon>
        <taxon>Aphanomyces</taxon>
    </lineage>
</organism>